<keyword evidence="2" id="KW-1185">Reference proteome</keyword>
<reference evidence="2" key="1">
    <citation type="journal article" date="2022" name="Mol. Ecol. Resour.">
        <title>The genomes of chicory, endive, great burdock and yacon provide insights into Asteraceae palaeo-polyploidization history and plant inulin production.</title>
        <authorList>
            <person name="Fan W."/>
            <person name="Wang S."/>
            <person name="Wang H."/>
            <person name="Wang A."/>
            <person name="Jiang F."/>
            <person name="Liu H."/>
            <person name="Zhao H."/>
            <person name="Xu D."/>
            <person name="Zhang Y."/>
        </authorList>
    </citation>
    <scope>NUCLEOTIDE SEQUENCE [LARGE SCALE GENOMIC DNA]</scope>
    <source>
        <strain evidence="2">cv. Niubang</strain>
    </source>
</reference>
<sequence length="380" mass="43291">MIEVEPPLKPFVSPTTSFHLRRITKPRNQLGPSLRKNVAIALADLDQILGLNIPPQPKIPVDDPIATPNTNCDHSVATPEPNNPGKSTVREENMQEGVDKETNIHDEGAMNSQPSETQADTPPSQAKHKSPINYSFDAFGMIEKNMSFDDFMTHDEEPDEPQNRMPSLAQTTDFTNNVQENEEGNRNETKDTETVVTQKRTPRTKTRSKRKRKGVDQNQKEADMGEQEENRDNVENQEGETEKNQADPSGGDPKQSKKASRKKQKKAMEDLDRLSKDCSDEKLEVIFKRLTKEGAEWAFDKHTNAIKKSLKKKTKKIVKKVNKLEAEVKLMKKERKQWVEYKEKKEMVMRNSWKKGKQAVDLPPVPTTMLQEENAPTHAE</sequence>
<name>A0ACB8XLP3_ARCLA</name>
<dbReference type="Proteomes" id="UP001055879">
    <property type="component" value="Linkage Group LG16"/>
</dbReference>
<reference evidence="1 2" key="2">
    <citation type="journal article" date="2022" name="Mol. Ecol. Resour.">
        <title>The genomes of chicory, endive, great burdock and yacon provide insights into Asteraceae paleo-polyploidization history and plant inulin production.</title>
        <authorList>
            <person name="Fan W."/>
            <person name="Wang S."/>
            <person name="Wang H."/>
            <person name="Wang A."/>
            <person name="Jiang F."/>
            <person name="Liu H."/>
            <person name="Zhao H."/>
            <person name="Xu D."/>
            <person name="Zhang Y."/>
        </authorList>
    </citation>
    <scope>NUCLEOTIDE SEQUENCE [LARGE SCALE GENOMIC DNA]</scope>
    <source>
        <strain evidence="2">cv. Niubang</strain>
    </source>
</reference>
<accession>A0ACB8XLP3</accession>
<comment type="caution">
    <text evidence="1">The sequence shown here is derived from an EMBL/GenBank/DDBJ whole genome shotgun (WGS) entry which is preliminary data.</text>
</comment>
<gene>
    <name evidence="1" type="ORF">L6452_40139</name>
</gene>
<organism evidence="1 2">
    <name type="scientific">Arctium lappa</name>
    <name type="common">Greater burdock</name>
    <name type="synonym">Lappa major</name>
    <dbReference type="NCBI Taxonomy" id="4217"/>
    <lineage>
        <taxon>Eukaryota</taxon>
        <taxon>Viridiplantae</taxon>
        <taxon>Streptophyta</taxon>
        <taxon>Embryophyta</taxon>
        <taxon>Tracheophyta</taxon>
        <taxon>Spermatophyta</taxon>
        <taxon>Magnoliopsida</taxon>
        <taxon>eudicotyledons</taxon>
        <taxon>Gunneridae</taxon>
        <taxon>Pentapetalae</taxon>
        <taxon>asterids</taxon>
        <taxon>campanulids</taxon>
        <taxon>Asterales</taxon>
        <taxon>Asteraceae</taxon>
        <taxon>Carduoideae</taxon>
        <taxon>Cardueae</taxon>
        <taxon>Arctiinae</taxon>
        <taxon>Arctium</taxon>
    </lineage>
</organism>
<evidence type="ECO:0000313" key="2">
    <source>
        <dbReference type="Proteomes" id="UP001055879"/>
    </source>
</evidence>
<evidence type="ECO:0000313" key="1">
    <source>
        <dbReference type="EMBL" id="KAI3668922.1"/>
    </source>
</evidence>
<dbReference type="EMBL" id="CM042062">
    <property type="protein sequence ID" value="KAI3668922.1"/>
    <property type="molecule type" value="Genomic_DNA"/>
</dbReference>
<protein>
    <submittedName>
        <fullName evidence="1">Uncharacterized protein</fullName>
    </submittedName>
</protein>
<proteinExistence type="predicted"/>